<dbReference type="EMBL" id="CATOUU010000747">
    <property type="protein sequence ID" value="CAI9945622.1"/>
    <property type="molecule type" value="Genomic_DNA"/>
</dbReference>
<reference evidence="1" key="1">
    <citation type="submission" date="2023-06" db="EMBL/GenBank/DDBJ databases">
        <authorList>
            <person name="Kurt Z."/>
        </authorList>
    </citation>
    <scope>NUCLEOTIDE SEQUENCE</scope>
</reference>
<proteinExistence type="predicted"/>
<gene>
    <name evidence="2" type="ORF">HINF_LOCUS23332</name>
    <name evidence="1" type="ORF">HINF_LOCUS33267</name>
</gene>
<protein>
    <submittedName>
        <fullName evidence="2">Hypothetical_protein</fullName>
    </submittedName>
</protein>
<dbReference type="Proteomes" id="UP001642409">
    <property type="component" value="Unassembled WGS sequence"/>
</dbReference>
<dbReference type="EMBL" id="CAXDID020000066">
    <property type="protein sequence ID" value="CAL6012493.1"/>
    <property type="molecule type" value="Genomic_DNA"/>
</dbReference>
<evidence type="ECO:0000313" key="1">
    <source>
        <dbReference type="EMBL" id="CAI9945622.1"/>
    </source>
</evidence>
<accession>A0AA86PWV0</accession>
<comment type="caution">
    <text evidence="1">The sequence shown here is derived from an EMBL/GenBank/DDBJ whole genome shotgun (WGS) entry which is preliminary data.</text>
</comment>
<keyword evidence="3" id="KW-1185">Reference proteome</keyword>
<sequence>MIPNQYIENESILPQFQPKTPKSALESEQGYLKWERSRATLAGILQYMYHVYKSLCLKLNYPHVKQLLYYRRTQQVHFESRGWPENAIPGPECSIWSEGGPISST</sequence>
<evidence type="ECO:0000313" key="3">
    <source>
        <dbReference type="Proteomes" id="UP001642409"/>
    </source>
</evidence>
<reference evidence="2 3" key="2">
    <citation type="submission" date="2024-07" db="EMBL/GenBank/DDBJ databases">
        <authorList>
            <person name="Akdeniz Z."/>
        </authorList>
    </citation>
    <scope>NUCLEOTIDE SEQUENCE [LARGE SCALE GENOMIC DNA]</scope>
</reference>
<dbReference type="AlphaFoldDB" id="A0AA86PWV0"/>
<name>A0AA86PWV0_9EUKA</name>
<evidence type="ECO:0000313" key="2">
    <source>
        <dbReference type="EMBL" id="CAL6012493.1"/>
    </source>
</evidence>
<organism evidence="1">
    <name type="scientific">Hexamita inflata</name>
    <dbReference type="NCBI Taxonomy" id="28002"/>
    <lineage>
        <taxon>Eukaryota</taxon>
        <taxon>Metamonada</taxon>
        <taxon>Diplomonadida</taxon>
        <taxon>Hexamitidae</taxon>
        <taxon>Hexamitinae</taxon>
        <taxon>Hexamita</taxon>
    </lineage>
</organism>